<dbReference type="Pfam" id="PF01477">
    <property type="entry name" value="PLAT"/>
    <property type="match status" value="1"/>
</dbReference>
<keyword evidence="2" id="KW-0812">Transmembrane</keyword>
<dbReference type="Gene3D" id="2.60.60.20">
    <property type="entry name" value="PLAT/LH2 domain"/>
    <property type="match status" value="1"/>
</dbReference>
<dbReference type="InterPro" id="IPR051223">
    <property type="entry name" value="Polycystin"/>
</dbReference>
<dbReference type="GO" id="GO:0005262">
    <property type="term" value="F:calcium channel activity"/>
    <property type="evidence" value="ECO:0007669"/>
    <property type="project" value="TreeGrafter"/>
</dbReference>
<dbReference type="SUPFAM" id="SSF49723">
    <property type="entry name" value="Lipase/lipooxygenase domain (PLAT/LH2 domain)"/>
    <property type="match status" value="1"/>
</dbReference>
<protein>
    <submittedName>
        <fullName evidence="4">Polycystic kidney disease 1-like 2</fullName>
    </submittedName>
</protein>
<feature type="domain" description="PLAT" evidence="3">
    <location>
        <begin position="1"/>
        <end position="77"/>
    </location>
</feature>
<proteinExistence type="predicted"/>
<comment type="caution">
    <text evidence="4">The sequence shown here is derived from an EMBL/GenBank/DDBJ whole genome shotgun (WGS) entry which is preliminary data.</text>
</comment>
<dbReference type="PANTHER" id="PTHR10877">
    <property type="entry name" value="POLYCYSTIN FAMILY MEMBER"/>
    <property type="match status" value="1"/>
</dbReference>
<dbReference type="GO" id="GO:0050982">
    <property type="term" value="P:detection of mechanical stimulus"/>
    <property type="evidence" value="ECO:0007669"/>
    <property type="project" value="TreeGrafter"/>
</dbReference>
<keyword evidence="2" id="KW-0472">Membrane</keyword>
<evidence type="ECO:0000313" key="5">
    <source>
        <dbReference type="Proteomes" id="UP000276133"/>
    </source>
</evidence>
<dbReference type="Proteomes" id="UP000276133">
    <property type="component" value="Unassembled WGS sequence"/>
</dbReference>
<reference evidence="4 5" key="1">
    <citation type="journal article" date="2018" name="Sci. Rep.">
        <title>Genomic signatures of local adaptation to the degree of environmental predictability in rotifers.</title>
        <authorList>
            <person name="Franch-Gras L."/>
            <person name="Hahn C."/>
            <person name="Garcia-Roger E.M."/>
            <person name="Carmona M.J."/>
            <person name="Serra M."/>
            <person name="Gomez A."/>
        </authorList>
    </citation>
    <scope>NUCLEOTIDE SEQUENCE [LARGE SCALE GENOMIC DNA]</scope>
    <source>
        <strain evidence="4">HYR1</strain>
    </source>
</reference>
<dbReference type="GO" id="GO:0016020">
    <property type="term" value="C:membrane"/>
    <property type="evidence" value="ECO:0007669"/>
    <property type="project" value="InterPro"/>
</dbReference>
<evidence type="ECO:0000313" key="4">
    <source>
        <dbReference type="EMBL" id="RNA02527.1"/>
    </source>
</evidence>
<dbReference type="InterPro" id="IPR001024">
    <property type="entry name" value="PLAT/LH2_dom"/>
</dbReference>
<accession>A0A3M7PTP6</accession>
<dbReference type="PRINTS" id="PR00500">
    <property type="entry name" value="POLYCYSTIN1"/>
</dbReference>
<dbReference type="PROSITE" id="PS50095">
    <property type="entry name" value="PLAT"/>
    <property type="match status" value="1"/>
</dbReference>
<dbReference type="STRING" id="10195.A0A3M7PTP6"/>
<dbReference type="OrthoDB" id="444119at2759"/>
<name>A0A3M7PTP6_BRAPC</name>
<feature type="transmembrane region" description="Helical" evidence="2">
    <location>
        <begin position="123"/>
        <end position="141"/>
    </location>
</feature>
<dbReference type="EMBL" id="REGN01008843">
    <property type="protein sequence ID" value="RNA02527.1"/>
    <property type="molecule type" value="Genomic_DNA"/>
</dbReference>
<comment type="caution">
    <text evidence="1">Lacks conserved residue(s) required for the propagation of feature annotation.</text>
</comment>
<evidence type="ECO:0000256" key="2">
    <source>
        <dbReference type="SAM" id="Phobius"/>
    </source>
</evidence>
<gene>
    <name evidence="4" type="ORF">BpHYR1_023184</name>
</gene>
<sequence length="257" mass="29413">AFKSGSICNFIMSVEEPLGSLQYLRIWHDNSGKGDSKSWYFNMATVIDLQTKQKSNFVCNQWFAVEKGDGQIDRVIPEACQNDLVSFQHLFTQSVKKKFTDSHLWFSVFARPSKSSFTRVQRLSCCMSLLFTTMIANAMFYRSDENVKTKSGVLEIGPVKFTMSQLYTSVISTLIVLPVNLIIVTLFRKAKIKGASLLKSRKTGHIARQQYWRKVKQIENIELPDNDGFDRVSYFNVDLAQKSQSNFETKNVAKQKL</sequence>
<keyword evidence="2" id="KW-1133">Transmembrane helix</keyword>
<feature type="non-terminal residue" evidence="4">
    <location>
        <position position="1"/>
    </location>
</feature>
<evidence type="ECO:0000256" key="1">
    <source>
        <dbReference type="PROSITE-ProRule" id="PRU00152"/>
    </source>
</evidence>
<evidence type="ECO:0000259" key="3">
    <source>
        <dbReference type="PROSITE" id="PS50095"/>
    </source>
</evidence>
<dbReference type="PANTHER" id="PTHR10877:SF194">
    <property type="entry name" value="LOCATION OF VULVA DEFECTIVE 1"/>
    <property type="match status" value="1"/>
</dbReference>
<dbReference type="InterPro" id="IPR036392">
    <property type="entry name" value="PLAT/LH2_dom_sf"/>
</dbReference>
<dbReference type="AlphaFoldDB" id="A0A3M7PTP6"/>
<keyword evidence="5" id="KW-1185">Reference proteome</keyword>
<dbReference type="InterPro" id="IPR000434">
    <property type="entry name" value="PC1"/>
</dbReference>
<feature type="transmembrane region" description="Helical" evidence="2">
    <location>
        <begin position="166"/>
        <end position="187"/>
    </location>
</feature>
<organism evidence="4 5">
    <name type="scientific">Brachionus plicatilis</name>
    <name type="common">Marine rotifer</name>
    <name type="synonym">Brachionus muelleri</name>
    <dbReference type="NCBI Taxonomy" id="10195"/>
    <lineage>
        <taxon>Eukaryota</taxon>
        <taxon>Metazoa</taxon>
        <taxon>Spiralia</taxon>
        <taxon>Gnathifera</taxon>
        <taxon>Rotifera</taxon>
        <taxon>Eurotatoria</taxon>
        <taxon>Monogononta</taxon>
        <taxon>Pseudotrocha</taxon>
        <taxon>Ploima</taxon>
        <taxon>Brachionidae</taxon>
        <taxon>Brachionus</taxon>
    </lineage>
</organism>